<sequence>MSPTFRIHEAVDESHLGADALTPLRDIVDDTRSDLTCRRISQWLARCVEHHDTCKAKANFTPTRVIAVGSSGDNQRLDGVVITNTWNFQRHCISIVLNSLAATIQDAIFVCRGLGIHFLWVDALCIIQDDGNDWLRESARMRLVYSNAYLTIVAHNAASSKEGFLGKQFFGQPSWQRRFCSNRARLQRKYHLRVGIVPFSLEMWQEFSKVEERGWTLQECILSPRLVHFTGLELVWECEQGPSLCECGHMMACGAAGQPTKTQFSQYGIDNITNQSWMRLVGDFTSRNLSRQSDRLIALSGLAEMVYARTNKTRTYLAGLWSSNLQEQLLWHSYNTQRSRPSPPTAPSWSWASLGTPIMWEGPWMELGLSQVEVHYDECFCNLLVQSNAFGAVTSGELAIEGFVQAVCVVTVEAPNSASSDAQESGLTFLGAPNGVRIFVFSDLSHAIDIQSANPRAQCWRGHCSSDGDGWCGKCRLSPEKWQEGRYYCLQVVANPIVGITVGTNFSGGPPIEELQFYFLLLERFSGSEDIFERVGMAGSECIDPRSWGLSQRSKSRKDKSGEDILPFFPDAEWKKIRIV</sequence>
<dbReference type="InParanoid" id="A0A2J6SP51"/>
<dbReference type="PANTHER" id="PTHR33112:SF16">
    <property type="entry name" value="HETEROKARYON INCOMPATIBILITY DOMAIN-CONTAINING PROTEIN"/>
    <property type="match status" value="1"/>
</dbReference>
<dbReference type="Proteomes" id="UP000235371">
    <property type="component" value="Unassembled WGS sequence"/>
</dbReference>
<reference evidence="2 3" key="1">
    <citation type="submission" date="2016-04" db="EMBL/GenBank/DDBJ databases">
        <title>A degradative enzymes factory behind the ericoid mycorrhizal symbiosis.</title>
        <authorList>
            <consortium name="DOE Joint Genome Institute"/>
            <person name="Martino E."/>
            <person name="Morin E."/>
            <person name="Grelet G."/>
            <person name="Kuo A."/>
            <person name="Kohler A."/>
            <person name="Daghino S."/>
            <person name="Barry K."/>
            <person name="Choi C."/>
            <person name="Cichocki N."/>
            <person name="Clum A."/>
            <person name="Copeland A."/>
            <person name="Hainaut M."/>
            <person name="Haridas S."/>
            <person name="Labutti K."/>
            <person name="Lindquist E."/>
            <person name="Lipzen A."/>
            <person name="Khouja H.-R."/>
            <person name="Murat C."/>
            <person name="Ohm R."/>
            <person name="Olson A."/>
            <person name="Spatafora J."/>
            <person name="Veneault-Fourrey C."/>
            <person name="Henrissat B."/>
            <person name="Grigoriev I."/>
            <person name="Martin F."/>
            <person name="Perotto S."/>
        </authorList>
    </citation>
    <scope>NUCLEOTIDE SEQUENCE [LARGE SCALE GENOMIC DNA]</scope>
    <source>
        <strain evidence="2 3">E</strain>
    </source>
</reference>
<dbReference type="GeneID" id="36592041"/>
<evidence type="ECO:0000313" key="3">
    <source>
        <dbReference type="Proteomes" id="UP000235371"/>
    </source>
</evidence>
<dbReference type="OrthoDB" id="5125733at2759"/>
<organism evidence="2 3">
    <name type="scientific">Hyaloscypha bicolor E</name>
    <dbReference type="NCBI Taxonomy" id="1095630"/>
    <lineage>
        <taxon>Eukaryota</taxon>
        <taxon>Fungi</taxon>
        <taxon>Dikarya</taxon>
        <taxon>Ascomycota</taxon>
        <taxon>Pezizomycotina</taxon>
        <taxon>Leotiomycetes</taxon>
        <taxon>Helotiales</taxon>
        <taxon>Hyaloscyphaceae</taxon>
        <taxon>Hyaloscypha</taxon>
        <taxon>Hyaloscypha bicolor</taxon>
    </lineage>
</organism>
<dbReference type="AlphaFoldDB" id="A0A2J6SP51"/>
<protein>
    <recommendedName>
        <fullName evidence="1">Heterokaryon incompatibility domain-containing protein</fullName>
    </recommendedName>
</protein>
<feature type="domain" description="Heterokaryon incompatibility" evidence="1">
    <location>
        <begin position="96"/>
        <end position="219"/>
    </location>
</feature>
<proteinExistence type="predicted"/>
<dbReference type="STRING" id="1095630.A0A2J6SP51"/>
<dbReference type="InterPro" id="IPR010730">
    <property type="entry name" value="HET"/>
</dbReference>
<name>A0A2J6SP51_9HELO</name>
<dbReference type="PANTHER" id="PTHR33112">
    <property type="entry name" value="DOMAIN PROTEIN, PUTATIVE-RELATED"/>
    <property type="match status" value="1"/>
</dbReference>
<dbReference type="RefSeq" id="XP_024729407.1">
    <property type="nucleotide sequence ID" value="XM_024883964.1"/>
</dbReference>
<dbReference type="EMBL" id="KZ613903">
    <property type="protein sequence ID" value="PMD52503.1"/>
    <property type="molecule type" value="Genomic_DNA"/>
</dbReference>
<gene>
    <name evidence="2" type="ORF">K444DRAFT_636176</name>
</gene>
<keyword evidence="3" id="KW-1185">Reference proteome</keyword>
<dbReference type="Pfam" id="PF06985">
    <property type="entry name" value="HET"/>
    <property type="match status" value="1"/>
</dbReference>
<evidence type="ECO:0000313" key="2">
    <source>
        <dbReference type="EMBL" id="PMD52503.1"/>
    </source>
</evidence>
<accession>A0A2J6SP51</accession>
<evidence type="ECO:0000259" key="1">
    <source>
        <dbReference type="Pfam" id="PF06985"/>
    </source>
</evidence>